<dbReference type="EMBL" id="SIOP01000001">
    <property type="protein sequence ID" value="TAY52971.1"/>
    <property type="molecule type" value="Genomic_DNA"/>
</dbReference>
<dbReference type="RefSeq" id="WP_130716739.1">
    <property type="nucleotide sequence ID" value="NZ_JBGEXP010000002.1"/>
</dbReference>
<protein>
    <recommendedName>
        <fullName evidence="3">Phospholipase D-like domain-containing protein</fullName>
    </recommendedName>
</protein>
<gene>
    <name evidence="1" type="ORF">ELH90_15705</name>
</gene>
<evidence type="ECO:0000313" key="1">
    <source>
        <dbReference type="EMBL" id="TAY52971.1"/>
    </source>
</evidence>
<organism evidence="1 2">
    <name type="scientific">Rhizobium leguminosarum</name>
    <dbReference type="NCBI Taxonomy" id="384"/>
    <lineage>
        <taxon>Bacteria</taxon>
        <taxon>Pseudomonadati</taxon>
        <taxon>Pseudomonadota</taxon>
        <taxon>Alphaproteobacteria</taxon>
        <taxon>Hyphomicrobiales</taxon>
        <taxon>Rhizobiaceae</taxon>
        <taxon>Rhizobium/Agrobacterium group</taxon>
        <taxon>Rhizobium</taxon>
    </lineage>
</organism>
<accession>A0A7M3DWA4</accession>
<proteinExistence type="predicted"/>
<comment type="caution">
    <text evidence="1">The sequence shown here is derived from an EMBL/GenBank/DDBJ whole genome shotgun (WGS) entry which is preliminary data.</text>
</comment>
<reference evidence="1 2" key="1">
    <citation type="submission" date="2019-02" db="EMBL/GenBank/DDBJ databases">
        <title>The genomic architecture of introgression among sibling species of bacteria.</title>
        <authorList>
            <person name="Cavassim M.I.A."/>
            <person name="Moeskjaer S."/>
            <person name="Moslemi C."/>
            <person name="Fields B."/>
            <person name="Bachmann A."/>
            <person name="Vilhjalmsson B."/>
            <person name="Schierup M.H."/>
            <person name="Young J.P.W."/>
            <person name="Andersen S.U."/>
        </authorList>
    </citation>
    <scope>NUCLEOTIDE SEQUENCE [LARGE SCALE GENOMIC DNA]</scope>
    <source>
        <strain evidence="1 2">SM135B</strain>
    </source>
</reference>
<sequence>MQFLNERDGLSTIREMLGKADAATIVVAFWGAGAIDSLGLRKQWQSLRVVCNLDSGACNPSEIEKIMGLGANVEVRSDPRLHGKVYLTAAQAVLGSSNASSNGLVVEGPAISGWAEANITTTDSGLLAQMRTWCDERFLTADAITPDKIALARVAWNARRAASPAIGGLSTDLVGSVRSQPDHPAFAGIKVVQWARTVSARAEKEHKRAIMADQSLTGTDIYEGWGDDMQIGDWLIDFDVSGETAKFTGYWHVVHKQNKLTFVRKKDYVEIPTIGNLKISSDDMTQLKKMVSTVSGKSLGPNEKITPIAQVVSSLDNSAPEINTRAFDRAMFAIYDQATAFGYYPHDFRSMVEKLGGIAAAKQLINTPRVSQGFTRLWEEKRLDLSVEALAVSSKWRALFSPDELKRSRQRLKEAGYPIPD</sequence>
<name>A0A7M3DWA4_RHILE</name>
<dbReference type="AlphaFoldDB" id="A0A7M3DWA4"/>
<dbReference type="Proteomes" id="UP000292974">
    <property type="component" value="Unassembled WGS sequence"/>
</dbReference>
<evidence type="ECO:0000313" key="2">
    <source>
        <dbReference type="Proteomes" id="UP000292974"/>
    </source>
</evidence>
<evidence type="ECO:0008006" key="3">
    <source>
        <dbReference type="Google" id="ProtNLM"/>
    </source>
</evidence>
<dbReference type="CDD" id="cd09117">
    <property type="entry name" value="PLDc_Bfil_DEXD_like"/>
    <property type="match status" value="1"/>
</dbReference>